<dbReference type="Pfam" id="PF14027">
    <property type="entry name" value="Questin_oxidase"/>
    <property type="match status" value="1"/>
</dbReference>
<evidence type="ECO:0000313" key="2">
    <source>
        <dbReference type="EMBL" id="RWR00239.1"/>
    </source>
</evidence>
<organism evidence="2 3">
    <name type="scientific">Byssochlamys spectabilis</name>
    <name type="common">Paecilomyces variotii</name>
    <dbReference type="NCBI Taxonomy" id="264951"/>
    <lineage>
        <taxon>Eukaryota</taxon>
        <taxon>Fungi</taxon>
        <taxon>Dikarya</taxon>
        <taxon>Ascomycota</taxon>
        <taxon>Pezizomycotina</taxon>
        <taxon>Eurotiomycetes</taxon>
        <taxon>Eurotiomycetidae</taxon>
        <taxon>Eurotiales</taxon>
        <taxon>Thermoascaceae</taxon>
        <taxon>Paecilomyces</taxon>
    </lineage>
</organism>
<dbReference type="AlphaFoldDB" id="A0A443I861"/>
<dbReference type="PANTHER" id="PTHR35870:SF1">
    <property type="entry name" value="PROTEIN, PUTATIVE (AFU_ORTHOLOGUE AFUA_5G03330)-RELATED"/>
    <property type="match status" value="1"/>
</dbReference>
<dbReference type="VEuPathDB" id="FungiDB:C8Q69DRAFT_513089"/>
<name>A0A443I861_BYSSP</name>
<dbReference type="GeneID" id="39602583"/>
<protein>
    <submittedName>
        <fullName evidence="2">Putative HypA protein</fullName>
    </submittedName>
</protein>
<dbReference type="STRING" id="264951.A0A443I861"/>
<comment type="caution">
    <text evidence="2">The sequence shown here is derived from an EMBL/GenBank/DDBJ whole genome shotgun (WGS) entry which is preliminary data.</text>
</comment>
<reference evidence="2 3" key="1">
    <citation type="journal article" date="2018" name="Front. Microbiol.">
        <title>Genomic and genetic insights into a cosmopolitan fungus, Paecilomyces variotii (Eurotiales).</title>
        <authorList>
            <person name="Urquhart A.S."/>
            <person name="Mondo S.J."/>
            <person name="Makela M.R."/>
            <person name="Hane J.K."/>
            <person name="Wiebenga A."/>
            <person name="He G."/>
            <person name="Mihaltcheva S."/>
            <person name="Pangilinan J."/>
            <person name="Lipzen A."/>
            <person name="Barry K."/>
            <person name="de Vries R.P."/>
            <person name="Grigoriev I.V."/>
            <person name="Idnurm A."/>
        </authorList>
    </citation>
    <scope>NUCLEOTIDE SEQUENCE [LARGE SCALE GENOMIC DNA]</scope>
    <source>
        <strain evidence="2 3">CBS 101075</strain>
    </source>
</reference>
<keyword evidence="1" id="KW-0560">Oxidoreductase</keyword>
<evidence type="ECO:0000313" key="3">
    <source>
        <dbReference type="Proteomes" id="UP000283841"/>
    </source>
</evidence>
<dbReference type="RefSeq" id="XP_028489883.1">
    <property type="nucleotide sequence ID" value="XM_028633306.1"/>
</dbReference>
<dbReference type="GO" id="GO:0016491">
    <property type="term" value="F:oxidoreductase activity"/>
    <property type="evidence" value="ECO:0007669"/>
    <property type="project" value="UniProtKB-KW"/>
</dbReference>
<accession>A0A443I861</accession>
<sequence length="438" mass="49510">MATARRMNIGSPQASAFTDEVKPESAAIVSEILQDDLENHHIFFGPNKSRNQLSIKTLTLYALGATSEELLTTYNSNKKNHDPALPVDEYVVLAMSDKNKFKDFLGDDANYPHFLEFFQREIESKGLENTIREHLLARDEHANGLLVRMFSGFMHPLIRFGFGIEWGQPALVASSLAESSIQEPIVGEYLLRAERTADGLPEDKKTSDAIGLLDRIRDDEKLRGAAQWTDISKMRDGILKRAPDEINKYASQYSVRPDRLDEAVAQMINAVAYMTGGAQNPPKQVKFDFAFIHALTASVFFQSINSLACLTTADKVRLLEWKVRCDMSMYAAHNAPKLVLSPIINYEDERDWRTMFDIIIKRPEEDVHTAKTLRAIANGQKICAPFEKGGRDRGFFLVDSMWLKMANLLIDSLNNEQPWVAMSGFEQAWLHMQNQSGM</sequence>
<keyword evidence="3" id="KW-1185">Reference proteome</keyword>
<dbReference type="Proteomes" id="UP000283841">
    <property type="component" value="Unassembled WGS sequence"/>
</dbReference>
<dbReference type="PANTHER" id="PTHR35870">
    <property type="entry name" value="PROTEIN, PUTATIVE (AFU_ORTHOLOGUE AFUA_5G03330)-RELATED"/>
    <property type="match status" value="1"/>
</dbReference>
<evidence type="ECO:0000256" key="1">
    <source>
        <dbReference type="ARBA" id="ARBA00023002"/>
    </source>
</evidence>
<dbReference type="InterPro" id="IPR025337">
    <property type="entry name" value="Questin_oxidase-like"/>
</dbReference>
<gene>
    <name evidence="2" type="ORF">C8Q69DRAFT_513089</name>
</gene>
<dbReference type="EMBL" id="RCNU01000001">
    <property type="protein sequence ID" value="RWR00239.1"/>
    <property type="molecule type" value="Genomic_DNA"/>
</dbReference>
<proteinExistence type="predicted"/>